<gene>
    <name evidence="1" type="ORF">F2P56_001860</name>
</gene>
<evidence type="ECO:0000313" key="1">
    <source>
        <dbReference type="EMBL" id="KAF5481190.1"/>
    </source>
</evidence>
<reference evidence="1" key="2">
    <citation type="submission" date="2020-03" db="EMBL/GenBank/DDBJ databases">
        <title>Walnut 2.0.</title>
        <authorList>
            <person name="Marrano A."/>
            <person name="Britton M."/>
            <person name="Zimin A.V."/>
            <person name="Zaini P.A."/>
            <person name="Workman R."/>
            <person name="Puiu D."/>
            <person name="Bianco L."/>
            <person name="Allen B.J."/>
            <person name="Troggio M."/>
            <person name="Leslie C.A."/>
            <person name="Timp W."/>
            <person name="Dendekar A."/>
            <person name="Salzberg S.L."/>
            <person name="Neale D.B."/>
        </authorList>
    </citation>
    <scope>NUCLEOTIDE SEQUENCE</scope>
    <source>
        <tissue evidence="1">Leaves</tissue>
    </source>
</reference>
<accession>A0A834D8R1</accession>
<name>A0A834D8R1_JUGRE</name>
<protein>
    <recommendedName>
        <fullName evidence="3">Reverse transcriptase</fullName>
    </recommendedName>
</protein>
<comment type="caution">
    <text evidence="1">The sequence shown here is derived from an EMBL/GenBank/DDBJ whole genome shotgun (WGS) entry which is preliminary data.</text>
</comment>
<dbReference type="Proteomes" id="UP000619265">
    <property type="component" value="Unassembled WGS sequence"/>
</dbReference>
<dbReference type="EMBL" id="LIHL02000001">
    <property type="protein sequence ID" value="KAF5481190.1"/>
    <property type="molecule type" value="Genomic_DNA"/>
</dbReference>
<dbReference type="PANTHER" id="PTHR33116">
    <property type="entry name" value="REVERSE TRANSCRIPTASE ZINC-BINDING DOMAIN-CONTAINING PROTEIN-RELATED-RELATED"/>
    <property type="match status" value="1"/>
</dbReference>
<sequence>MRTLRASSLSLLFCKASSLEWSRIISLLDIYEQASGQRLNKEKTSIFFSKNKKQETKDIITTIAGVRTTDSYEKYLGLPALIGRSRNKAFKGILDRVRGKLSNWKMKLLLSQAEKEILLKSVIQAIPTYSMRVFKLPTGLLQELNRLLKSYWWGQATTFSGNYSVARARILQQTSKPQLGPQQLKYMTVLKDSSDFFIFS</sequence>
<proteinExistence type="predicted"/>
<reference evidence="1" key="1">
    <citation type="submission" date="2015-10" db="EMBL/GenBank/DDBJ databases">
        <authorList>
            <person name="Martinez-Garcia P.J."/>
            <person name="Crepeau M.W."/>
            <person name="Puiu D."/>
            <person name="Gonzalez-Ibeas D."/>
            <person name="Whalen J."/>
            <person name="Stevens K."/>
            <person name="Paul R."/>
            <person name="Butterfield T."/>
            <person name="Britton M."/>
            <person name="Reagan R."/>
            <person name="Chakraborty S."/>
            <person name="Walawage S.L."/>
            <person name="Vasquez-Gross H.A."/>
            <person name="Cardeno C."/>
            <person name="Famula R."/>
            <person name="Pratt K."/>
            <person name="Kuruganti S."/>
            <person name="Aradhya M.K."/>
            <person name="Leslie C.A."/>
            <person name="Dandekar A.M."/>
            <person name="Salzberg S.L."/>
            <person name="Wegrzyn J.L."/>
            <person name="Langley C.H."/>
            <person name="Neale D.B."/>
        </authorList>
    </citation>
    <scope>NUCLEOTIDE SEQUENCE</scope>
    <source>
        <tissue evidence="1">Leaves</tissue>
    </source>
</reference>
<evidence type="ECO:0000313" key="2">
    <source>
        <dbReference type="Proteomes" id="UP000619265"/>
    </source>
</evidence>
<dbReference type="PANTHER" id="PTHR33116:SF86">
    <property type="entry name" value="REVERSE TRANSCRIPTASE DOMAIN-CONTAINING PROTEIN"/>
    <property type="match status" value="1"/>
</dbReference>
<organism evidence="1 2">
    <name type="scientific">Juglans regia</name>
    <name type="common">English walnut</name>
    <dbReference type="NCBI Taxonomy" id="51240"/>
    <lineage>
        <taxon>Eukaryota</taxon>
        <taxon>Viridiplantae</taxon>
        <taxon>Streptophyta</taxon>
        <taxon>Embryophyta</taxon>
        <taxon>Tracheophyta</taxon>
        <taxon>Spermatophyta</taxon>
        <taxon>Magnoliopsida</taxon>
        <taxon>eudicotyledons</taxon>
        <taxon>Gunneridae</taxon>
        <taxon>Pentapetalae</taxon>
        <taxon>rosids</taxon>
        <taxon>fabids</taxon>
        <taxon>Fagales</taxon>
        <taxon>Juglandaceae</taxon>
        <taxon>Juglans</taxon>
    </lineage>
</organism>
<dbReference type="AlphaFoldDB" id="A0A834D8R1"/>
<evidence type="ECO:0008006" key="3">
    <source>
        <dbReference type="Google" id="ProtNLM"/>
    </source>
</evidence>
<dbReference type="Gramene" id="Jr01_20160_p1">
    <property type="protein sequence ID" value="cds.Jr01_20160_p1"/>
    <property type="gene ID" value="Jr01_20160"/>
</dbReference>